<dbReference type="AlphaFoldDB" id="A0A7K1KWU5"/>
<evidence type="ECO:0000256" key="1">
    <source>
        <dbReference type="SAM" id="MobiDB-lite"/>
    </source>
</evidence>
<name>A0A7K1KWU5_9ACTN</name>
<feature type="region of interest" description="Disordered" evidence="1">
    <location>
        <begin position="45"/>
        <end position="130"/>
    </location>
</feature>
<dbReference type="InterPro" id="IPR045596">
    <property type="entry name" value="DUF6459"/>
</dbReference>
<reference evidence="2 3" key="1">
    <citation type="submission" date="2019-11" db="EMBL/GenBank/DDBJ databases">
        <authorList>
            <person name="Cao P."/>
        </authorList>
    </citation>
    <scope>NUCLEOTIDE SEQUENCE [LARGE SCALE GENOMIC DNA]</scope>
    <source>
        <strain evidence="2 3">NEAU-AAG5</strain>
    </source>
</reference>
<keyword evidence="3" id="KW-1185">Reference proteome</keyword>
<dbReference type="Proteomes" id="UP000432015">
    <property type="component" value="Unassembled WGS sequence"/>
</dbReference>
<gene>
    <name evidence="2" type="ORF">GNZ18_08475</name>
</gene>
<accession>A0A7K1KWU5</accession>
<evidence type="ECO:0000313" key="2">
    <source>
        <dbReference type="EMBL" id="MUN36629.1"/>
    </source>
</evidence>
<dbReference type="Pfam" id="PF20060">
    <property type="entry name" value="DUF6459"/>
    <property type="match status" value="1"/>
</dbReference>
<proteinExistence type="predicted"/>
<dbReference type="EMBL" id="WOFH01000003">
    <property type="protein sequence ID" value="MUN36629.1"/>
    <property type="molecule type" value="Genomic_DNA"/>
</dbReference>
<dbReference type="RefSeq" id="WP_156215724.1">
    <property type="nucleotide sequence ID" value="NZ_WOFH01000003.1"/>
</dbReference>
<comment type="caution">
    <text evidence="2">The sequence shown here is derived from an EMBL/GenBank/DDBJ whole genome shotgun (WGS) entry which is preliminary data.</text>
</comment>
<feature type="compositionally biased region" description="Low complexity" evidence="1">
    <location>
        <begin position="46"/>
        <end position="56"/>
    </location>
</feature>
<feature type="compositionally biased region" description="Low complexity" evidence="1">
    <location>
        <begin position="76"/>
        <end position="96"/>
    </location>
</feature>
<organism evidence="2 3">
    <name type="scientific">Actinomadura litoris</name>
    <dbReference type="NCBI Taxonomy" id="2678616"/>
    <lineage>
        <taxon>Bacteria</taxon>
        <taxon>Bacillati</taxon>
        <taxon>Actinomycetota</taxon>
        <taxon>Actinomycetes</taxon>
        <taxon>Streptosporangiales</taxon>
        <taxon>Thermomonosporaceae</taxon>
        <taxon>Actinomadura</taxon>
    </lineage>
</organism>
<sequence length="189" mass="19499">METELRARAEATVRIVLDVLAGARPAHRLSQVAVPAVCQELERLYPPTAGRTAPPGARREGRAAPPRDASPGRADPPGTMRPGRAAGPRATALRRAVPPGAASPGRTDPPGAGLPRRALPGGGAVPTGRVPAGRVVPARVLSSWLQRPAPGVAEVGAVAVVAGRVRALALRLELHRGRWRCTAVETTGP</sequence>
<protein>
    <submittedName>
        <fullName evidence="2">Uncharacterized protein</fullName>
    </submittedName>
</protein>
<evidence type="ECO:0000313" key="3">
    <source>
        <dbReference type="Proteomes" id="UP000432015"/>
    </source>
</evidence>